<dbReference type="EC" id="1.8.1.7" evidence="9"/>
<keyword evidence="14" id="KW-1185">Reference proteome</keyword>
<dbReference type="InterPro" id="IPR016156">
    <property type="entry name" value="FAD/NAD-linked_Rdtase_dimer_sf"/>
</dbReference>
<dbReference type="GO" id="GO:0004362">
    <property type="term" value="F:glutathione-disulfide reductase (NADPH) activity"/>
    <property type="evidence" value="ECO:0007669"/>
    <property type="project" value="UniProtKB-EC"/>
</dbReference>
<dbReference type="PRINTS" id="PR00411">
    <property type="entry name" value="PNDRDTASEI"/>
</dbReference>
<evidence type="ECO:0000256" key="7">
    <source>
        <dbReference type="ARBA" id="ARBA00023284"/>
    </source>
</evidence>
<dbReference type="PROSITE" id="PS00076">
    <property type="entry name" value="PYRIDINE_REDOX_1"/>
    <property type="match status" value="1"/>
</dbReference>
<evidence type="ECO:0000256" key="2">
    <source>
        <dbReference type="ARBA" id="ARBA00007532"/>
    </source>
</evidence>
<comment type="function">
    <text evidence="9">Catalyzes the reduction of glutathione disulfide (GSSG) to reduced glutathione (GSH). Constitutes the major mechanism to maintain a high GSH:GSSG ratio in the cytosol.</text>
</comment>
<dbReference type="AlphaFoldDB" id="A0A6A6JN67"/>
<sequence>MRRTLVGRAQTGLAPRVKLTAPLPPSRPTPRLTLGAGQTSKPTLLATPRLSAFCRHFSSSSPVMAPVPKEADYLVLGIGSGGIASARRAAKYGAKVIAVESGRMGGTCVNVGCVPKKVTYNAAAIAEAFREAKAYGFGGYNTPTFDWPTFKQKRDAYVKRLNGIYENNLNKDGIEHIKGRAKFVARDEVEVALDGGGTQRIKAKHILIATGGRPHIPDIPGKELCIDSDGFFELEQLPKSIATAGAGYIGVEMTGMLNSLGTECHFFIRGQTVLRQHDPMIQQVITREYERQGIHMHKSQIITGVEAIGNGMKRVTYEDLSTKEQHSIEVETVLFAIGRVPEIEDLHVRELGMKLNKKDHIIVDKYQNTSFPNVYAIGDVCDRGFELTPVAIAAGRRLSDRLFGGMKDRHLEYENIPAVVFSHPEIGAIGLTEPHARAKYGDGNIKIYQTQFTGMYYAMMDAEHKAPTAYKIICAGKEEKIVGLHILGQSSAEILQGFAVAIKMGATKKDFDNCVVRSRFVSSKNCPSSPVLTLHDCTHLITPPNPIAHRPLIPGCIWKLPGIAPASHILHIPLSIL</sequence>
<comment type="catalytic activity">
    <reaction evidence="9">
        <text>2 glutathione + NADP(+) = glutathione disulfide + NADPH + H(+)</text>
        <dbReference type="Rhea" id="RHEA:11740"/>
        <dbReference type="ChEBI" id="CHEBI:15378"/>
        <dbReference type="ChEBI" id="CHEBI:57783"/>
        <dbReference type="ChEBI" id="CHEBI:57925"/>
        <dbReference type="ChEBI" id="CHEBI:58297"/>
        <dbReference type="ChEBI" id="CHEBI:58349"/>
        <dbReference type="EC" id="1.8.1.7"/>
    </reaction>
</comment>
<evidence type="ECO:0000256" key="9">
    <source>
        <dbReference type="RuleBase" id="RU365016"/>
    </source>
</evidence>
<keyword evidence="9" id="KW-0963">Cytoplasm</keyword>
<keyword evidence="6" id="KW-1015">Disulfide bond</keyword>
<keyword evidence="9" id="KW-0521">NADP</keyword>
<dbReference type="EMBL" id="ML986489">
    <property type="protein sequence ID" value="KAF2278080.1"/>
    <property type="molecule type" value="Genomic_DNA"/>
</dbReference>
<comment type="cofactor">
    <cofactor evidence="1 9">
        <name>FAD</name>
        <dbReference type="ChEBI" id="CHEBI:57692"/>
    </cofactor>
</comment>
<dbReference type="InterPro" id="IPR006322">
    <property type="entry name" value="Glutathione_Rdtase_euk/bac"/>
</dbReference>
<dbReference type="FunFam" id="3.50.50.60:FF:000235">
    <property type="entry name" value="Glutathione reductase"/>
    <property type="match status" value="1"/>
</dbReference>
<feature type="region of interest" description="Disordered" evidence="10">
    <location>
        <begin position="18"/>
        <end position="39"/>
    </location>
</feature>
<dbReference type="GO" id="GO:0050661">
    <property type="term" value="F:NADP binding"/>
    <property type="evidence" value="ECO:0007669"/>
    <property type="project" value="InterPro"/>
</dbReference>
<name>A0A6A6JN67_WESOR</name>
<evidence type="ECO:0000256" key="10">
    <source>
        <dbReference type="SAM" id="MobiDB-lite"/>
    </source>
</evidence>
<dbReference type="RefSeq" id="XP_033655619.1">
    <property type="nucleotide sequence ID" value="XM_033794380.1"/>
</dbReference>
<organism evidence="13 14">
    <name type="scientific">Westerdykella ornata</name>
    <dbReference type="NCBI Taxonomy" id="318751"/>
    <lineage>
        <taxon>Eukaryota</taxon>
        <taxon>Fungi</taxon>
        <taxon>Dikarya</taxon>
        <taxon>Ascomycota</taxon>
        <taxon>Pezizomycotina</taxon>
        <taxon>Dothideomycetes</taxon>
        <taxon>Pleosporomycetidae</taxon>
        <taxon>Pleosporales</taxon>
        <taxon>Sporormiaceae</taxon>
        <taxon>Westerdykella</taxon>
    </lineage>
</organism>
<dbReference type="GO" id="GO:0045454">
    <property type="term" value="P:cell redox homeostasis"/>
    <property type="evidence" value="ECO:0007669"/>
    <property type="project" value="InterPro"/>
</dbReference>
<dbReference type="Gene3D" id="3.50.50.60">
    <property type="entry name" value="FAD/NAD(P)-binding domain"/>
    <property type="match status" value="1"/>
</dbReference>
<protein>
    <recommendedName>
        <fullName evidence="9">Glutathione reductase</fullName>
        <ecNumber evidence="9">1.8.1.7</ecNumber>
    </recommendedName>
</protein>
<dbReference type="InterPro" id="IPR036188">
    <property type="entry name" value="FAD/NAD-bd_sf"/>
</dbReference>
<evidence type="ECO:0000256" key="8">
    <source>
        <dbReference type="RuleBase" id="RU003691"/>
    </source>
</evidence>
<dbReference type="NCBIfam" id="NF004776">
    <property type="entry name" value="PRK06116.1"/>
    <property type="match status" value="1"/>
</dbReference>
<comment type="subcellular location">
    <subcellularLocation>
        <location evidence="9">Cytoplasm</location>
    </subcellularLocation>
</comment>
<proteinExistence type="inferred from homology"/>
<dbReference type="Pfam" id="PF07992">
    <property type="entry name" value="Pyr_redox_2"/>
    <property type="match status" value="1"/>
</dbReference>
<dbReference type="GO" id="GO:0005739">
    <property type="term" value="C:mitochondrion"/>
    <property type="evidence" value="ECO:0007669"/>
    <property type="project" value="TreeGrafter"/>
</dbReference>
<dbReference type="SUPFAM" id="SSF51905">
    <property type="entry name" value="FAD/NAD(P)-binding domain"/>
    <property type="match status" value="1"/>
</dbReference>
<feature type="domain" description="FAD/NAD(P)-binding" evidence="12">
    <location>
        <begin position="72"/>
        <end position="395"/>
    </location>
</feature>
<dbReference type="GO" id="GO:0005829">
    <property type="term" value="C:cytosol"/>
    <property type="evidence" value="ECO:0007669"/>
    <property type="project" value="TreeGrafter"/>
</dbReference>
<dbReference type="InterPro" id="IPR023753">
    <property type="entry name" value="FAD/NAD-binding_dom"/>
</dbReference>
<reference evidence="13" key="1">
    <citation type="journal article" date="2020" name="Stud. Mycol.">
        <title>101 Dothideomycetes genomes: a test case for predicting lifestyles and emergence of pathogens.</title>
        <authorList>
            <person name="Haridas S."/>
            <person name="Albert R."/>
            <person name="Binder M."/>
            <person name="Bloem J."/>
            <person name="Labutti K."/>
            <person name="Salamov A."/>
            <person name="Andreopoulos B."/>
            <person name="Baker S."/>
            <person name="Barry K."/>
            <person name="Bills G."/>
            <person name="Bluhm B."/>
            <person name="Cannon C."/>
            <person name="Castanera R."/>
            <person name="Culley D."/>
            <person name="Daum C."/>
            <person name="Ezra D."/>
            <person name="Gonzalez J."/>
            <person name="Henrissat B."/>
            <person name="Kuo A."/>
            <person name="Liang C."/>
            <person name="Lipzen A."/>
            <person name="Lutzoni F."/>
            <person name="Magnuson J."/>
            <person name="Mondo S."/>
            <person name="Nolan M."/>
            <person name="Ohm R."/>
            <person name="Pangilinan J."/>
            <person name="Park H.-J."/>
            <person name="Ramirez L."/>
            <person name="Alfaro M."/>
            <person name="Sun H."/>
            <person name="Tritt A."/>
            <person name="Yoshinaga Y."/>
            <person name="Zwiers L.-H."/>
            <person name="Turgeon B."/>
            <person name="Goodwin S."/>
            <person name="Spatafora J."/>
            <person name="Crous P."/>
            <person name="Grigoriev I."/>
        </authorList>
    </citation>
    <scope>NUCLEOTIDE SEQUENCE</scope>
    <source>
        <strain evidence="13">CBS 379.55</strain>
    </source>
</reference>
<dbReference type="PANTHER" id="PTHR42737:SF2">
    <property type="entry name" value="GLUTATHIONE REDUCTASE"/>
    <property type="match status" value="1"/>
</dbReference>
<dbReference type="GO" id="GO:0034599">
    <property type="term" value="P:cellular response to oxidative stress"/>
    <property type="evidence" value="ECO:0007669"/>
    <property type="project" value="TreeGrafter"/>
</dbReference>
<dbReference type="SUPFAM" id="SSF55424">
    <property type="entry name" value="FAD/NAD-linked reductases, dimerisation (C-terminal) domain"/>
    <property type="match status" value="1"/>
</dbReference>
<dbReference type="InterPro" id="IPR046952">
    <property type="entry name" value="GSHR/TRXR-like"/>
</dbReference>
<keyword evidence="3 8" id="KW-0285">Flavoprotein</keyword>
<evidence type="ECO:0000256" key="5">
    <source>
        <dbReference type="ARBA" id="ARBA00023002"/>
    </source>
</evidence>
<evidence type="ECO:0000256" key="3">
    <source>
        <dbReference type="ARBA" id="ARBA00022630"/>
    </source>
</evidence>
<dbReference type="GeneID" id="54547555"/>
<evidence type="ECO:0000259" key="11">
    <source>
        <dbReference type="Pfam" id="PF02852"/>
    </source>
</evidence>
<keyword evidence="7 8" id="KW-0676">Redox-active center</keyword>
<evidence type="ECO:0000256" key="6">
    <source>
        <dbReference type="ARBA" id="ARBA00023157"/>
    </source>
</evidence>
<evidence type="ECO:0000259" key="12">
    <source>
        <dbReference type="Pfam" id="PF07992"/>
    </source>
</evidence>
<evidence type="ECO:0000256" key="1">
    <source>
        <dbReference type="ARBA" id="ARBA00001974"/>
    </source>
</evidence>
<dbReference type="Pfam" id="PF02852">
    <property type="entry name" value="Pyr_redox_dim"/>
    <property type="match status" value="1"/>
</dbReference>
<dbReference type="NCBIfam" id="TIGR01421">
    <property type="entry name" value="gluta_reduc_1"/>
    <property type="match status" value="1"/>
</dbReference>
<gene>
    <name evidence="13" type="ORF">EI97DRAFT_283122</name>
</gene>
<dbReference type="PRINTS" id="PR00368">
    <property type="entry name" value="FADPNR"/>
</dbReference>
<feature type="domain" description="Pyridine nucleotide-disulphide oxidoreductase dimerisation" evidence="11">
    <location>
        <begin position="416"/>
        <end position="515"/>
    </location>
</feature>
<dbReference type="Proteomes" id="UP000800097">
    <property type="component" value="Unassembled WGS sequence"/>
</dbReference>
<dbReference type="GO" id="GO:0006749">
    <property type="term" value="P:glutathione metabolic process"/>
    <property type="evidence" value="ECO:0007669"/>
    <property type="project" value="InterPro"/>
</dbReference>
<dbReference type="PANTHER" id="PTHR42737">
    <property type="entry name" value="GLUTATHIONE REDUCTASE"/>
    <property type="match status" value="1"/>
</dbReference>
<dbReference type="InterPro" id="IPR012999">
    <property type="entry name" value="Pyr_OxRdtase_I_AS"/>
</dbReference>
<evidence type="ECO:0000256" key="4">
    <source>
        <dbReference type="ARBA" id="ARBA00022827"/>
    </source>
</evidence>
<dbReference type="InterPro" id="IPR004099">
    <property type="entry name" value="Pyr_nucl-diS_OxRdtase_dimer"/>
</dbReference>
<evidence type="ECO:0000313" key="14">
    <source>
        <dbReference type="Proteomes" id="UP000800097"/>
    </source>
</evidence>
<keyword evidence="4 8" id="KW-0274">FAD</keyword>
<dbReference type="OrthoDB" id="5956163at2759"/>
<evidence type="ECO:0000313" key="13">
    <source>
        <dbReference type="EMBL" id="KAF2278080.1"/>
    </source>
</evidence>
<keyword evidence="5 8" id="KW-0560">Oxidoreductase</keyword>
<comment type="similarity">
    <text evidence="2 8">Belongs to the class-I pyridine nucleotide-disulfide oxidoreductase family.</text>
</comment>
<dbReference type="GO" id="GO:0050660">
    <property type="term" value="F:flavin adenine dinucleotide binding"/>
    <property type="evidence" value="ECO:0007669"/>
    <property type="project" value="InterPro"/>
</dbReference>
<accession>A0A6A6JN67</accession>